<proteinExistence type="predicted"/>
<keyword evidence="1" id="KW-0472">Membrane</keyword>
<accession>A0A285B8M1</accession>
<dbReference type="EMBL" id="FZTC01000026">
    <property type="protein sequence ID" value="SNU37235.1"/>
    <property type="molecule type" value="Genomic_DNA"/>
</dbReference>
<organism evidence="3 4">
    <name type="scientific">Klebsiella grimontii</name>
    <dbReference type="NCBI Taxonomy" id="2058152"/>
    <lineage>
        <taxon>Bacteria</taxon>
        <taxon>Pseudomonadati</taxon>
        <taxon>Pseudomonadota</taxon>
        <taxon>Gammaproteobacteria</taxon>
        <taxon>Enterobacterales</taxon>
        <taxon>Enterobacteriaceae</taxon>
        <taxon>Klebsiella/Raoultella group</taxon>
        <taxon>Klebsiella</taxon>
    </lineage>
</organism>
<dbReference type="Proteomes" id="UP000220639">
    <property type="component" value="Unassembled WGS sequence"/>
</dbReference>
<evidence type="ECO:0000259" key="2">
    <source>
        <dbReference type="PROSITE" id="PS50965"/>
    </source>
</evidence>
<keyword evidence="1" id="KW-1133">Transmembrane helix</keyword>
<evidence type="ECO:0000313" key="3">
    <source>
        <dbReference type="EMBL" id="SNU37235.1"/>
    </source>
</evidence>
<dbReference type="PROSITE" id="PS50965">
    <property type="entry name" value="NERD"/>
    <property type="match status" value="1"/>
</dbReference>
<sequence>MTMDLTTLSTIFLVFVMLILSCIILCVWPLISNMFSEQRTRNALKGLLADLEGRLISDVTLPLNSSQTTQIDHIFISTKGIFIIEEKHYAGDIYGALDDKSWTVVYGYGKAKHRMLNPFLQNKTHISGVCRAIKRDDKHIINVVLLTGRSKFMADPVPEWLCSNCDDLGNKFNSYEAEPVFSVEETGWIENDLRKAMLPQTLLTDLGHVYSLKLKHRQPISVPHRVTYFTLLTTTLFFRALKKLFSRKRSEVIHKQYRE</sequence>
<reference evidence="4" key="1">
    <citation type="submission" date="2017-08" db="EMBL/GenBank/DDBJ databases">
        <authorList>
            <person name="Brisse S."/>
        </authorList>
    </citation>
    <scope>NUCLEOTIDE SEQUENCE [LARGE SCALE GENOMIC DNA]</scope>
    <source>
        <strain evidence="4">06D021</strain>
    </source>
</reference>
<keyword evidence="1" id="KW-0812">Transmembrane</keyword>
<feature type="domain" description="NERD" evidence="2">
    <location>
        <begin position="32"/>
        <end position="152"/>
    </location>
</feature>
<dbReference type="Pfam" id="PF08378">
    <property type="entry name" value="NERD"/>
    <property type="match status" value="1"/>
</dbReference>
<dbReference type="AlphaFoldDB" id="A0A285B8M1"/>
<evidence type="ECO:0000256" key="1">
    <source>
        <dbReference type="SAM" id="Phobius"/>
    </source>
</evidence>
<feature type="transmembrane region" description="Helical" evidence="1">
    <location>
        <begin position="12"/>
        <end position="31"/>
    </location>
</feature>
<dbReference type="InterPro" id="IPR011528">
    <property type="entry name" value="NERD"/>
</dbReference>
<gene>
    <name evidence="3" type="ORF">KOSB73_320073</name>
</gene>
<protein>
    <recommendedName>
        <fullName evidence="2">NERD domain-containing protein</fullName>
    </recommendedName>
</protein>
<evidence type="ECO:0000313" key="4">
    <source>
        <dbReference type="Proteomes" id="UP000220639"/>
    </source>
</evidence>
<name>A0A285B8M1_9ENTR</name>